<keyword evidence="1" id="KW-0472">Membrane</keyword>
<dbReference type="Pfam" id="PF04657">
    <property type="entry name" value="DMT_YdcZ"/>
    <property type="match status" value="1"/>
</dbReference>
<evidence type="ECO:0000256" key="1">
    <source>
        <dbReference type="SAM" id="Phobius"/>
    </source>
</evidence>
<comment type="caution">
    <text evidence="2">The sequence shown here is derived from an EMBL/GenBank/DDBJ whole genome shotgun (WGS) entry which is preliminary data.</text>
</comment>
<evidence type="ECO:0000313" key="2">
    <source>
        <dbReference type="EMBL" id="GGI06113.1"/>
    </source>
</evidence>
<evidence type="ECO:0000313" key="3">
    <source>
        <dbReference type="Proteomes" id="UP000650511"/>
    </source>
</evidence>
<dbReference type="RefSeq" id="WP_165403827.1">
    <property type="nucleotide sequence ID" value="NZ_BMHA01000005.1"/>
</dbReference>
<reference evidence="2" key="1">
    <citation type="journal article" date="2014" name="Int. J. Syst. Evol. Microbiol.">
        <title>Complete genome sequence of Corynebacterium casei LMG S-19264T (=DSM 44701T), isolated from a smear-ripened cheese.</title>
        <authorList>
            <consortium name="US DOE Joint Genome Institute (JGI-PGF)"/>
            <person name="Walter F."/>
            <person name="Albersmeier A."/>
            <person name="Kalinowski J."/>
            <person name="Ruckert C."/>
        </authorList>
    </citation>
    <scope>NUCLEOTIDE SEQUENCE</scope>
    <source>
        <strain evidence="2">CGMCC 1.14988</strain>
    </source>
</reference>
<keyword evidence="1" id="KW-1133">Transmembrane helix</keyword>
<keyword evidence="3" id="KW-1185">Reference proteome</keyword>
<dbReference type="GO" id="GO:0005886">
    <property type="term" value="C:plasma membrane"/>
    <property type="evidence" value="ECO:0007669"/>
    <property type="project" value="TreeGrafter"/>
</dbReference>
<dbReference type="EMBL" id="BMHA01000005">
    <property type="protein sequence ID" value="GGI06113.1"/>
    <property type="molecule type" value="Genomic_DNA"/>
</dbReference>
<reference evidence="2" key="2">
    <citation type="submission" date="2020-09" db="EMBL/GenBank/DDBJ databases">
        <authorList>
            <person name="Sun Q."/>
            <person name="Zhou Y."/>
        </authorList>
    </citation>
    <scope>NUCLEOTIDE SEQUENCE</scope>
    <source>
        <strain evidence="2">CGMCC 1.14988</strain>
    </source>
</reference>
<feature type="transmembrane region" description="Helical" evidence="1">
    <location>
        <begin position="34"/>
        <end position="56"/>
    </location>
</feature>
<dbReference type="PANTHER" id="PTHR34821">
    <property type="entry name" value="INNER MEMBRANE PROTEIN YDCZ"/>
    <property type="match status" value="1"/>
</dbReference>
<protein>
    <recommendedName>
        <fullName evidence="4">Transporter family-2 protein</fullName>
    </recommendedName>
</protein>
<dbReference type="InterPro" id="IPR006750">
    <property type="entry name" value="YdcZ"/>
</dbReference>
<dbReference type="Proteomes" id="UP000650511">
    <property type="component" value="Unassembled WGS sequence"/>
</dbReference>
<dbReference type="AlphaFoldDB" id="A0A8J3A825"/>
<name>A0A8J3A825_9ACTN</name>
<feature type="transmembrane region" description="Helical" evidence="1">
    <location>
        <begin position="124"/>
        <end position="141"/>
    </location>
</feature>
<feature type="transmembrane region" description="Helical" evidence="1">
    <location>
        <begin position="68"/>
        <end position="87"/>
    </location>
</feature>
<keyword evidence="1" id="KW-0812">Transmembrane</keyword>
<sequence length="148" mass="14455">MPIAVLAAVLAGALIAIQSALIGAFGANLNPFVAAFWVHLAGLVFGTLGVLVAPRLGFEVAAVRQAPWGLLAGVAGMLLVTGIAVAVSGLGLASTLAIVTGVQLVLGFALEASGVVGRAVALDPVRVLGAVIIVVGVYVVASRGPVAG</sequence>
<gene>
    <name evidence="2" type="ORF">GCM10011354_17480</name>
</gene>
<feature type="transmembrane region" description="Helical" evidence="1">
    <location>
        <begin position="93"/>
        <end position="112"/>
    </location>
</feature>
<accession>A0A8J3A825</accession>
<proteinExistence type="predicted"/>
<dbReference type="PANTHER" id="PTHR34821:SF2">
    <property type="entry name" value="INNER MEMBRANE PROTEIN YDCZ"/>
    <property type="match status" value="1"/>
</dbReference>
<evidence type="ECO:0008006" key="4">
    <source>
        <dbReference type="Google" id="ProtNLM"/>
    </source>
</evidence>
<organism evidence="2 3">
    <name type="scientific">Egicoccus halophilus</name>
    <dbReference type="NCBI Taxonomy" id="1670830"/>
    <lineage>
        <taxon>Bacteria</taxon>
        <taxon>Bacillati</taxon>
        <taxon>Actinomycetota</taxon>
        <taxon>Nitriliruptoria</taxon>
        <taxon>Egicoccales</taxon>
        <taxon>Egicoccaceae</taxon>
        <taxon>Egicoccus</taxon>
    </lineage>
</organism>